<evidence type="ECO:0000256" key="4">
    <source>
        <dbReference type="ARBA" id="ARBA00023163"/>
    </source>
</evidence>
<dbReference type="PROSITE" id="PS01283">
    <property type="entry name" value="TBOX_1"/>
    <property type="match status" value="1"/>
</dbReference>
<dbReference type="AlphaFoldDB" id="A0AAR5PG62"/>
<keyword evidence="5 6" id="KW-0539">Nucleus</keyword>
<dbReference type="Proteomes" id="UP000019118">
    <property type="component" value="Unassembled WGS sequence"/>
</dbReference>
<dbReference type="PROSITE" id="PS50252">
    <property type="entry name" value="TBOX_3"/>
    <property type="match status" value="1"/>
</dbReference>
<dbReference type="InterPro" id="IPR008967">
    <property type="entry name" value="p53-like_TF_DNA-bd_sf"/>
</dbReference>
<evidence type="ECO:0000256" key="2">
    <source>
        <dbReference type="ARBA" id="ARBA00023015"/>
    </source>
</evidence>
<dbReference type="CDD" id="cd20193">
    <property type="entry name" value="T-box_TBX20-like"/>
    <property type="match status" value="1"/>
</dbReference>
<dbReference type="InterPro" id="IPR007110">
    <property type="entry name" value="Ig-like_dom"/>
</dbReference>
<accession>A0AAR5PG62</accession>
<dbReference type="PROSITE" id="PS50835">
    <property type="entry name" value="IG_LIKE"/>
    <property type="match status" value="1"/>
</dbReference>
<keyword evidence="11" id="KW-1185">Reference proteome</keyword>
<dbReference type="RefSeq" id="XP_019759867.1">
    <property type="nucleotide sequence ID" value="XM_019904308.2"/>
</dbReference>
<protein>
    <recommendedName>
        <fullName evidence="12">T-box domain-containing protein</fullName>
    </recommendedName>
</protein>
<dbReference type="FunFam" id="2.60.40.820:FF:000008">
    <property type="entry name" value="T-box transcription factor TBX20"/>
    <property type="match status" value="1"/>
</dbReference>
<organism evidence="10 11">
    <name type="scientific">Dendroctonus ponderosae</name>
    <name type="common">Mountain pine beetle</name>
    <dbReference type="NCBI Taxonomy" id="77166"/>
    <lineage>
        <taxon>Eukaryota</taxon>
        <taxon>Metazoa</taxon>
        <taxon>Ecdysozoa</taxon>
        <taxon>Arthropoda</taxon>
        <taxon>Hexapoda</taxon>
        <taxon>Insecta</taxon>
        <taxon>Pterygota</taxon>
        <taxon>Neoptera</taxon>
        <taxon>Endopterygota</taxon>
        <taxon>Coleoptera</taxon>
        <taxon>Polyphaga</taxon>
        <taxon>Cucujiformia</taxon>
        <taxon>Curculionidae</taxon>
        <taxon>Scolytinae</taxon>
        <taxon>Dendroctonus</taxon>
    </lineage>
</organism>
<evidence type="ECO:0000259" key="8">
    <source>
        <dbReference type="PROSITE" id="PS50252"/>
    </source>
</evidence>
<dbReference type="GO" id="GO:0007507">
    <property type="term" value="P:heart development"/>
    <property type="evidence" value="ECO:0007669"/>
    <property type="project" value="TreeGrafter"/>
</dbReference>
<reference evidence="11" key="1">
    <citation type="journal article" date="2013" name="Genome Biol.">
        <title>Draft genome of the mountain pine beetle, Dendroctonus ponderosae Hopkins, a major forest pest.</title>
        <authorList>
            <person name="Keeling C.I."/>
            <person name="Yuen M.M."/>
            <person name="Liao N.Y."/>
            <person name="Docking T.R."/>
            <person name="Chan S.K."/>
            <person name="Taylor G.A."/>
            <person name="Palmquist D.L."/>
            <person name="Jackman S.D."/>
            <person name="Nguyen A."/>
            <person name="Li M."/>
            <person name="Henderson H."/>
            <person name="Janes J.K."/>
            <person name="Zhao Y."/>
            <person name="Pandoh P."/>
            <person name="Moore R."/>
            <person name="Sperling F.A."/>
            <person name="Huber D.P."/>
            <person name="Birol I."/>
            <person name="Jones S.J."/>
            <person name="Bohlmann J."/>
        </authorList>
    </citation>
    <scope>NUCLEOTIDE SEQUENCE</scope>
</reference>
<dbReference type="GO" id="GO:0001708">
    <property type="term" value="P:cell fate specification"/>
    <property type="evidence" value="ECO:0007669"/>
    <property type="project" value="TreeGrafter"/>
</dbReference>
<keyword evidence="4" id="KW-0804">Transcription</keyword>
<dbReference type="EnsemblMetazoa" id="XM_019904308.1">
    <property type="protein sequence ID" value="XP_019759867.1"/>
    <property type="gene ID" value="LOC109537529"/>
</dbReference>
<sequence>MPTDLMFNKGNKGKGQRATDFSIAAIMAKDSNASDTFICAEREHYGDEDSTYENKREYPEDDNVDIDVEECSDVESSRPTDIKSRERSPTESDCGSEPADLDQEPADIAPVASPVPKKSKILCNCEELLAVDCNLETKELWDKFHDLGTEMIITKTGRRMFPTVRVSFIGLRPEAKYAVLLDITPVDNKRYRYAYHRSSWLVAGKADPPAPSRIYAHPDTPFSGEQLRKQVVSFEKVKLTNNEMDKNGQIVLNSMHRYQPRIHLVKCQDNFRPISDLDQEKCRTFVFPETVFTAVTAYQNQLITKLKIDSNPFAKGFRDSSRLTDFDREPIESILMDQHLLHSSFRLYAKDSMDIDRNNSGFFSALEKARAQYQSWNRPIAISAYNPTELNAFLMSTSNQQMLLGQRSPSHLGLTNHFFNPIAGSWVSSGHPALPPNLMACRPHSETRPDFTPPPSSTPGSSGSDSPTLTTCSTERRLPKPPFPWIQDPRFRKD</sequence>
<comment type="subcellular location">
    <subcellularLocation>
        <location evidence="1 6">Nucleus</location>
    </subcellularLocation>
</comment>
<dbReference type="GO" id="GO:0005634">
    <property type="term" value="C:nucleus"/>
    <property type="evidence" value="ECO:0007669"/>
    <property type="project" value="UniProtKB-SubCell"/>
</dbReference>
<keyword evidence="2" id="KW-0805">Transcription regulation</keyword>
<dbReference type="PANTHER" id="PTHR11267">
    <property type="entry name" value="T-BOX PROTEIN-RELATED"/>
    <property type="match status" value="1"/>
</dbReference>
<dbReference type="SMART" id="SM00425">
    <property type="entry name" value="TBOX"/>
    <property type="match status" value="1"/>
</dbReference>
<dbReference type="InterPro" id="IPR036960">
    <property type="entry name" value="T-box_sf"/>
</dbReference>
<evidence type="ECO:0000313" key="10">
    <source>
        <dbReference type="EnsemblMetazoa" id="XP_019759867.1"/>
    </source>
</evidence>
<dbReference type="InterPro" id="IPR046360">
    <property type="entry name" value="T-box_DNA-bd"/>
</dbReference>
<dbReference type="KEGG" id="dpa:109537529"/>
<dbReference type="SUPFAM" id="SSF49417">
    <property type="entry name" value="p53-like transcription factors"/>
    <property type="match status" value="1"/>
</dbReference>
<dbReference type="GO" id="GO:0045893">
    <property type="term" value="P:positive regulation of DNA-templated transcription"/>
    <property type="evidence" value="ECO:0007669"/>
    <property type="project" value="InterPro"/>
</dbReference>
<dbReference type="PANTHER" id="PTHR11267:SF190">
    <property type="entry name" value="T-BOX TRANSCRIPTION FACTOR TBX20"/>
    <property type="match status" value="1"/>
</dbReference>
<feature type="compositionally biased region" description="Basic and acidic residues" evidence="7">
    <location>
        <begin position="42"/>
        <end position="58"/>
    </location>
</feature>
<feature type="compositionally biased region" description="Basic and acidic residues" evidence="7">
    <location>
        <begin position="75"/>
        <end position="90"/>
    </location>
</feature>
<evidence type="ECO:0000256" key="5">
    <source>
        <dbReference type="ARBA" id="ARBA00023242"/>
    </source>
</evidence>
<dbReference type="GeneID" id="109537529"/>
<evidence type="ECO:0000256" key="7">
    <source>
        <dbReference type="SAM" id="MobiDB-lite"/>
    </source>
</evidence>
<dbReference type="InterPro" id="IPR001699">
    <property type="entry name" value="TF_T-box"/>
</dbReference>
<dbReference type="Pfam" id="PF00907">
    <property type="entry name" value="T-box"/>
    <property type="match status" value="1"/>
</dbReference>
<feature type="region of interest" description="Disordered" evidence="7">
    <location>
        <begin position="42"/>
        <end position="111"/>
    </location>
</feature>
<evidence type="ECO:0000256" key="3">
    <source>
        <dbReference type="ARBA" id="ARBA00023125"/>
    </source>
</evidence>
<feature type="compositionally biased region" description="Low complexity" evidence="7">
    <location>
        <begin position="458"/>
        <end position="471"/>
    </location>
</feature>
<dbReference type="GO" id="GO:0000978">
    <property type="term" value="F:RNA polymerase II cis-regulatory region sequence-specific DNA binding"/>
    <property type="evidence" value="ECO:0007669"/>
    <property type="project" value="InterPro"/>
</dbReference>
<keyword evidence="3 6" id="KW-0238">DNA-binding</keyword>
<comment type="caution">
    <text evidence="6">Lacks conserved residue(s) required for the propagation of feature annotation.</text>
</comment>
<feature type="compositionally biased region" description="Acidic residues" evidence="7">
    <location>
        <begin position="59"/>
        <end position="73"/>
    </location>
</feature>
<dbReference type="InterPro" id="IPR018186">
    <property type="entry name" value="TF_T-box_CS"/>
</dbReference>
<dbReference type="GO" id="GO:0000981">
    <property type="term" value="F:DNA-binding transcription factor activity, RNA polymerase II-specific"/>
    <property type="evidence" value="ECO:0007669"/>
    <property type="project" value="TreeGrafter"/>
</dbReference>
<feature type="domain" description="T-box" evidence="8">
    <location>
        <begin position="135"/>
        <end position="319"/>
    </location>
</feature>
<feature type="domain" description="Ig-like" evidence="9">
    <location>
        <begin position="449"/>
        <end position="494"/>
    </location>
</feature>
<evidence type="ECO:0000313" key="11">
    <source>
        <dbReference type="Proteomes" id="UP000019118"/>
    </source>
</evidence>
<reference evidence="10" key="2">
    <citation type="submission" date="2024-08" db="UniProtKB">
        <authorList>
            <consortium name="EnsemblMetazoa"/>
        </authorList>
    </citation>
    <scope>IDENTIFICATION</scope>
</reference>
<dbReference type="Gene3D" id="2.60.40.820">
    <property type="entry name" value="Transcription factor, T-box"/>
    <property type="match status" value="1"/>
</dbReference>
<evidence type="ECO:0000256" key="1">
    <source>
        <dbReference type="ARBA" id="ARBA00004123"/>
    </source>
</evidence>
<dbReference type="PRINTS" id="PR00937">
    <property type="entry name" value="TBOX"/>
</dbReference>
<name>A0AAR5PG62_DENPD</name>
<evidence type="ECO:0008006" key="12">
    <source>
        <dbReference type="Google" id="ProtNLM"/>
    </source>
</evidence>
<evidence type="ECO:0000256" key="6">
    <source>
        <dbReference type="PROSITE-ProRule" id="PRU00201"/>
    </source>
</evidence>
<evidence type="ECO:0000259" key="9">
    <source>
        <dbReference type="PROSITE" id="PS50835"/>
    </source>
</evidence>
<feature type="region of interest" description="Disordered" evidence="7">
    <location>
        <begin position="441"/>
        <end position="494"/>
    </location>
</feature>
<proteinExistence type="predicted"/>
<dbReference type="GO" id="GO:0000785">
    <property type="term" value="C:chromatin"/>
    <property type="evidence" value="ECO:0007669"/>
    <property type="project" value="TreeGrafter"/>
</dbReference>